<dbReference type="InterPro" id="IPR011013">
    <property type="entry name" value="Gal_mutarotase_sf_dom"/>
</dbReference>
<dbReference type="Gene3D" id="2.70.98.10">
    <property type="match status" value="1"/>
</dbReference>
<dbReference type="InterPro" id="IPR014718">
    <property type="entry name" value="GH-type_carb-bd"/>
</dbReference>
<keyword evidence="2" id="KW-1185">Reference proteome</keyword>
<reference evidence="1 2" key="1">
    <citation type="submission" date="2015-05" db="EMBL/GenBank/DDBJ databases">
        <title>Genome sequencing and analysis of members of genus Stenotrophomonas.</title>
        <authorList>
            <person name="Patil P.P."/>
            <person name="Midha S."/>
            <person name="Patil P.B."/>
        </authorList>
    </citation>
    <scope>NUCLEOTIDE SEQUENCE [LARGE SCALE GENOMIC DNA]</scope>
    <source>
        <strain evidence="1 2">DSM 12575</strain>
    </source>
</reference>
<evidence type="ECO:0000313" key="1">
    <source>
        <dbReference type="EMBL" id="KRG57512.1"/>
    </source>
</evidence>
<gene>
    <name evidence="1" type="ORF">ABB22_08735</name>
</gene>
<comment type="caution">
    <text evidence="1">The sequence shown here is derived from an EMBL/GenBank/DDBJ whole genome shotgun (WGS) entry which is preliminary data.</text>
</comment>
<protein>
    <submittedName>
        <fullName evidence="1">Aldose epimerase</fullName>
    </submittedName>
</protein>
<dbReference type="Pfam" id="PF01263">
    <property type="entry name" value="Aldose_epim"/>
    <property type="match status" value="1"/>
</dbReference>
<dbReference type="EMBL" id="LDJG01000012">
    <property type="protein sequence ID" value="KRG57512.1"/>
    <property type="molecule type" value="Genomic_DNA"/>
</dbReference>
<sequence length="282" mass="30925">MADEPAADAALRPLAPGRLIRLGGPALSVDVAPEAGGRIAQIHYQGVPWLVGHDETPAAICWGCYPMLPWAGRIRDGRFRFDGRNHRLPSNLGAHAIHGVGFVLPWQVRRQSMAAIELVLPLPEDERWPFGGVATQRIAISRHGLRLHLSVEAGPQPMPLPVIGWHPWFHKPDALDFAPDACFPRDGAGIAIPPPGAVPCGPWDDCFLNHRPVLLHRRQQTLRLRSGCTHWVVFDEPAHATCVEPQTAPPDAFNLYPDRRLAPGATISAGFRLRWSCAPAAR</sequence>
<proteinExistence type="predicted"/>
<name>A0ABR5NK23_9GAMM</name>
<evidence type="ECO:0000313" key="2">
    <source>
        <dbReference type="Proteomes" id="UP000050902"/>
    </source>
</evidence>
<accession>A0ABR5NK23</accession>
<dbReference type="SUPFAM" id="SSF74650">
    <property type="entry name" value="Galactose mutarotase-like"/>
    <property type="match status" value="1"/>
</dbReference>
<dbReference type="InterPro" id="IPR008183">
    <property type="entry name" value="Aldose_1/G6P_1-epimerase"/>
</dbReference>
<dbReference type="RefSeq" id="WP_055768862.1">
    <property type="nucleotide sequence ID" value="NZ_LDJG01000012.1"/>
</dbReference>
<dbReference type="Proteomes" id="UP000050902">
    <property type="component" value="Unassembled WGS sequence"/>
</dbReference>
<organism evidence="1 2">
    <name type="scientific">Stenotrophomonas nitritireducens</name>
    <dbReference type="NCBI Taxonomy" id="83617"/>
    <lineage>
        <taxon>Bacteria</taxon>
        <taxon>Pseudomonadati</taxon>
        <taxon>Pseudomonadota</taxon>
        <taxon>Gammaproteobacteria</taxon>
        <taxon>Lysobacterales</taxon>
        <taxon>Lysobacteraceae</taxon>
        <taxon>Stenotrophomonas</taxon>
    </lineage>
</organism>